<dbReference type="EMBL" id="JANGCN010000083">
    <property type="protein sequence ID" value="MCQ5154475.1"/>
    <property type="molecule type" value="Genomic_DNA"/>
</dbReference>
<dbReference type="RefSeq" id="WP_117859692.1">
    <property type="nucleotide sequence ID" value="NZ_DAWCPT010000041.1"/>
</dbReference>
<name>A0AAW5KPE6_9FIRM</name>
<organism evidence="1 2">
    <name type="scientific">Ruminococcus bicirculans</name>
    <name type="common">ex Wegman et al. 2014</name>
    <dbReference type="NCBI Taxonomy" id="1160721"/>
    <lineage>
        <taxon>Bacteria</taxon>
        <taxon>Bacillati</taxon>
        <taxon>Bacillota</taxon>
        <taxon>Clostridia</taxon>
        <taxon>Eubacteriales</taxon>
        <taxon>Oscillospiraceae</taxon>
        <taxon>Ruminococcus</taxon>
    </lineage>
</organism>
<evidence type="ECO:0000313" key="1">
    <source>
        <dbReference type="EMBL" id="MCQ5154475.1"/>
    </source>
</evidence>
<dbReference type="Proteomes" id="UP001206236">
    <property type="component" value="Unassembled WGS sequence"/>
</dbReference>
<proteinExistence type="predicted"/>
<protein>
    <submittedName>
        <fullName evidence="1">Uncharacterized protein</fullName>
    </submittedName>
</protein>
<sequence length="390" mass="46240">MALRMIFAPYKQFVEDYNLSLNLEYNNNSERFEKMIEKGLVCEYERIYKKSDVKLIGYDYKQYNLNGWSYYPVQLIVKSRLSGVIWIKWRCKNKNEYFVFNGSDQSNMERLPEEYCFCDDTENIALSEMYAQPKFISNICDSKLIKFIPNSPQTDLSSYAFNYEYQRQMTKLYSEITGISDIGKYLVFDMFAVRFALNYDGYTYAESQICYKPYWCADRKLYIIIRWKSNTEEEYVSPMADINSEDVMFEFSPIIPEEYEFAKFGLLKIADKDLILNYIESNPHRKPLSFGTYFDVKIVSLNYPDVDMLIEFQANVTKETLNHFIVVIDDFVNNYNTENECKIHYYEVLKVADNTIRLFIDFGSANEYAFGKLMSILHRKINDIKLISVN</sequence>
<reference evidence="1" key="1">
    <citation type="submission" date="2022-06" db="EMBL/GenBank/DDBJ databases">
        <title>Isolation of gut microbiota from human fecal samples.</title>
        <authorList>
            <person name="Pamer E.G."/>
            <person name="Barat B."/>
            <person name="Waligurski E."/>
            <person name="Medina S."/>
            <person name="Paddock L."/>
            <person name="Mostad J."/>
        </authorList>
    </citation>
    <scope>NUCLEOTIDE SEQUENCE</scope>
    <source>
        <strain evidence="1">DFI.5.57</strain>
    </source>
</reference>
<dbReference type="AlphaFoldDB" id="A0AAW5KPE6"/>
<gene>
    <name evidence="1" type="ORF">NE632_14390</name>
</gene>
<comment type="caution">
    <text evidence="1">The sequence shown here is derived from an EMBL/GenBank/DDBJ whole genome shotgun (WGS) entry which is preliminary data.</text>
</comment>
<evidence type="ECO:0000313" key="2">
    <source>
        <dbReference type="Proteomes" id="UP001206236"/>
    </source>
</evidence>
<accession>A0AAW5KPE6</accession>